<proteinExistence type="inferred from homology"/>
<dbReference type="GeneID" id="105340177"/>
<dbReference type="InterPro" id="IPR011990">
    <property type="entry name" value="TPR-like_helical_dom_sf"/>
</dbReference>
<dbReference type="RefSeq" id="XP_011444405.2">
    <property type="nucleotide sequence ID" value="XM_011446103.3"/>
</dbReference>
<evidence type="ECO:0000256" key="1">
    <source>
        <dbReference type="ARBA" id="ARBA00004141"/>
    </source>
</evidence>
<keyword evidence="10" id="KW-1185">Reference proteome</keyword>
<evidence type="ECO:0000313" key="9">
    <source>
        <dbReference type="EnsemblMetazoa" id="G30292.4:cds"/>
    </source>
</evidence>
<evidence type="ECO:0000256" key="6">
    <source>
        <dbReference type="ARBA" id="ARBA00040270"/>
    </source>
</evidence>
<comment type="similarity">
    <text evidence="2">Belongs to the ST7 family.</text>
</comment>
<evidence type="ECO:0000313" key="10">
    <source>
        <dbReference type="Proteomes" id="UP000005408"/>
    </source>
</evidence>
<evidence type="ECO:0000256" key="8">
    <source>
        <dbReference type="SAM" id="Phobius"/>
    </source>
</evidence>
<comment type="subcellular location">
    <subcellularLocation>
        <location evidence="1">Membrane</location>
        <topology evidence="1">Multi-pass membrane protein</topology>
    </subcellularLocation>
</comment>
<dbReference type="PANTHER" id="PTHR12745">
    <property type="entry name" value="SUPPRESSION OF TUMORIGENICITY 7"/>
    <property type="match status" value="1"/>
</dbReference>
<evidence type="ECO:0000256" key="3">
    <source>
        <dbReference type="ARBA" id="ARBA00022692"/>
    </source>
</evidence>
<dbReference type="CDD" id="cd11557">
    <property type="entry name" value="ST7"/>
    <property type="match status" value="1"/>
</dbReference>
<keyword evidence="4 8" id="KW-1133">Transmembrane helix</keyword>
<dbReference type="PANTHER" id="PTHR12745:SF6">
    <property type="entry name" value="PROTEIN ST7 HOMOLOG"/>
    <property type="match status" value="1"/>
</dbReference>
<dbReference type="AlphaFoldDB" id="A0A8W8LY89"/>
<evidence type="ECO:0000256" key="4">
    <source>
        <dbReference type="ARBA" id="ARBA00022989"/>
    </source>
</evidence>
<dbReference type="GO" id="GO:0016020">
    <property type="term" value="C:membrane"/>
    <property type="evidence" value="ECO:0007669"/>
    <property type="project" value="UniProtKB-SubCell"/>
</dbReference>
<feature type="transmembrane region" description="Helical" evidence="8">
    <location>
        <begin position="62"/>
        <end position="85"/>
    </location>
</feature>
<evidence type="ECO:0000256" key="7">
    <source>
        <dbReference type="SAM" id="MobiDB-lite"/>
    </source>
</evidence>
<evidence type="ECO:0000256" key="2">
    <source>
        <dbReference type="ARBA" id="ARBA00009751"/>
    </source>
</evidence>
<reference evidence="9" key="1">
    <citation type="submission" date="2022-08" db="UniProtKB">
        <authorList>
            <consortium name="EnsemblMetazoa"/>
        </authorList>
    </citation>
    <scope>IDENTIFICATION</scope>
    <source>
        <strain evidence="9">05x7-T-G4-1.051#20</strain>
    </source>
</reference>
<dbReference type="EnsemblMetazoa" id="G30292.4">
    <property type="protein sequence ID" value="G30292.4:cds"/>
    <property type="gene ID" value="G30292"/>
</dbReference>
<dbReference type="Gene3D" id="1.25.40.10">
    <property type="entry name" value="Tetratricopeptide repeat domain"/>
    <property type="match status" value="1"/>
</dbReference>
<keyword evidence="5 8" id="KW-0472">Membrane</keyword>
<keyword evidence="3 8" id="KW-0812">Transmembrane</keyword>
<name>A0A8W8LY89_MAGGI</name>
<evidence type="ECO:0000256" key="5">
    <source>
        <dbReference type="ARBA" id="ARBA00023136"/>
    </source>
</evidence>
<accession>A0A8W8LY89</accession>
<dbReference type="Pfam" id="PF04184">
    <property type="entry name" value="ST7"/>
    <property type="match status" value="1"/>
</dbReference>
<feature type="transmembrane region" description="Helical" evidence="8">
    <location>
        <begin position="20"/>
        <end position="42"/>
    </location>
</feature>
<feature type="transmembrane region" description="Helical" evidence="8">
    <location>
        <begin position="500"/>
        <end position="522"/>
    </location>
</feature>
<organism evidence="9 10">
    <name type="scientific">Magallana gigas</name>
    <name type="common">Pacific oyster</name>
    <name type="synonym">Crassostrea gigas</name>
    <dbReference type="NCBI Taxonomy" id="29159"/>
    <lineage>
        <taxon>Eukaryota</taxon>
        <taxon>Metazoa</taxon>
        <taxon>Spiralia</taxon>
        <taxon>Lophotrochozoa</taxon>
        <taxon>Mollusca</taxon>
        <taxon>Bivalvia</taxon>
        <taxon>Autobranchia</taxon>
        <taxon>Pteriomorphia</taxon>
        <taxon>Ostreida</taxon>
        <taxon>Ostreoidea</taxon>
        <taxon>Ostreidae</taxon>
        <taxon>Magallana</taxon>
    </lineage>
</organism>
<dbReference type="InterPro" id="IPR007311">
    <property type="entry name" value="ST7"/>
</dbReference>
<feature type="compositionally biased region" description="Low complexity" evidence="7">
    <location>
        <begin position="115"/>
        <end position="133"/>
    </location>
</feature>
<dbReference type="Proteomes" id="UP000005408">
    <property type="component" value="Unassembled WGS sequence"/>
</dbReference>
<sequence>MAGFLSRCIEKIKSWIHWSWTYLLAVWVVLVVFVVYILRGPLKLSENFSYATMFLNTLTPKFYVALTGTSSLISGLILIFEWWYFKKYGTSFIEQVSLNHISPLLGGNDNPNQENNNTTPSSSTSSSSSSNSTHQQSMPECKVWRNPLNLFRGSEYQRFTWAKGKEPLTYYDMNLSAQDHQTFFTCEADAGKPEYEVMQRAWRERNPASRIKAAKDALEKNPDCPTAMILLAEEDTSSIVDAEKMFKQAYKAAEVNYKKSIQTQHQSSTNEAIHRRDVNVLVYVKRRLAMCARKLGRTREAVKMMRELMKEFPMLNLFNIHENLIDALLELQAYADVQAVLAKYDDISLPKSAAICYTAALLKARAVADKFSPDIASKRGLSTAEMTAVEAIHRAVEFNPHVPKYLLEMKSLILPPEHILKRGDSEAIAYAFFHLQHWKRVEGALNLLHCTWEGTFRMIPYPLEKGHLFYPYPTCTENADRELLPPFHDVSVYPKKELPFFILFTAGLCSFTALLALLTHQYPEPMGVIAKTVLTWLYMPISYILEKLEAILPSNLLHQLSRI</sequence>
<feature type="region of interest" description="Disordered" evidence="7">
    <location>
        <begin position="107"/>
        <end position="139"/>
    </location>
</feature>
<protein>
    <recommendedName>
        <fullName evidence="6">Protein ST7 homolog</fullName>
    </recommendedName>
</protein>
<dbReference type="EnsemblMetazoa" id="G30292.2">
    <property type="protein sequence ID" value="G30292.2:cds"/>
    <property type="gene ID" value="G30292"/>
</dbReference>